<accession>A0A3B6KLH3</accession>
<name>A0A3B6KLH3_WHEAT</name>
<dbReference type="Gramene" id="TraesCS5A02G277100.1">
    <property type="protein sequence ID" value="TraesCS5A02G277100.1"/>
    <property type="gene ID" value="TraesCS5A02G277100"/>
</dbReference>
<reference evidence="2" key="1">
    <citation type="submission" date="2018-08" db="EMBL/GenBank/DDBJ databases">
        <authorList>
            <person name="Rossello M."/>
        </authorList>
    </citation>
    <scope>NUCLEOTIDE SEQUENCE [LARGE SCALE GENOMIC DNA]</scope>
    <source>
        <strain evidence="2">cv. Chinese Spring</strain>
    </source>
</reference>
<evidence type="ECO:0000256" key="1">
    <source>
        <dbReference type="SAM" id="Phobius"/>
    </source>
</evidence>
<organism evidence="2">
    <name type="scientific">Triticum aestivum</name>
    <name type="common">Wheat</name>
    <dbReference type="NCBI Taxonomy" id="4565"/>
    <lineage>
        <taxon>Eukaryota</taxon>
        <taxon>Viridiplantae</taxon>
        <taxon>Streptophyta</taxon>
        <taxon>Embryophyta</taxon>
        <taxon>Tracheophyta</taxon>
        <taxon>Spermatophyta</taxon>
        <taxon>Magnoliopsida</taxon>
        <taxon>Liliopsida</taxon>
        <taxon>Poales</taxon>
        <taxon>Poaceae</taxon>
        <taxon>BOP clade</taxon>
        <taxon>Pooideae</taxon>
        <taxon>Triticodae</taxon>
        <taxon>Triticeae</taxon>
        <taxon>Triticinae</taxon>
        <taxon>Triticum</taxon>
    </lineage>
</organism>
<dbReference type="PaxDb" id="4565-Traes_5AL_3B78BDDEA.2"/>
<feature type="transmembrane region" description="Helical" evidence="1">
    <location>
        <begin position="72"/>
        <end position="93"/>
    </location>
</feature>
<proteinExistence type="predicted"/>
<evidence type="ECO:0000313" key="3">
    <source>
        <dbReference type="Proteomes" id="UP000019116"/>
    </source>
</evidence>
<dbReference type="Gramene" id="TraesCLE_scaffold_016041_01G000100.1">
    <property type="protein sequence ID" value="TraesCLE_scaffold_016041_01G000100.1"/>
    <property type="gene ID" value="TraesCLE_scaffold_016041_01G000100"/>
</dbReference>
<dbReference type="EnsemblPlants" id="TraesCS5A02G277100.1">
    <property type="protein sequence ID" value="TraesCS5A02G277100.1"/>
    <property type="gene ID" value="TraesCS5A02G277100"/>
</dbReference>
<dbReference type="OMA" id="TFIYWWE"/>
<dbReference type="AlphaFoldDB" id="A0A3B6KLH3"/>
<keyword evidence="1" id="KW-0472">Membrane</keyword>
<reference evidence="2" key="2">
    <citation type="submission" date="2018-10" db="UniProtKB">
        <authorList>
            <consortium name="EnsemblPlants"/>
        </authorList>
    </citation>
    <scope>IDENTIFICATION</scope>
</reference>
<keyword evidence="1" id="KW-0812">Transmembrane</keyword>
<sequence length="180" mass="19087">MDGWGRGDDSAVAETSMANASRQPAISGKPDHSDRGSLTMVAPVLLLLPPLLCVLLLVAAPSSALPPPPSCCSLLCSAYVLQGVVLATGVGALRSKVAERWYLLYKMDKQGANLMFIYWWEDKITFVGDRTVVEMYKFLKKHAAIPFNSVAAAAGCASASATNCLGELYPSVAPLVALDL</sequence>
<evidence type="ECO:0000313" key="2">
    <source>
        <dbReference type="EnsemblPlants" id="TraesCS5A02G277100.1"/>
    </source>
</evidence>
<dbReference type="Gramene" id="TraesCS5A03G0679800.1">
    <property type="protein sequence ID" value="TraesCS5A03G0679800.1.CDS"/>
    <property type="gene ID" value="TraesCS5A03G0679800"/>
</dbReference>
<dbReference type="Gramene" id="TraesCAD_scaffold_047190_01G000100.1">
    <property type="protein sequence ID" value="TraesCAD_scaffold_047190_01G000100.1"/>
    <property type="gene ID" value="TraesCAD_scaffold_047190_01G000100"/>
</dbReference>
<dbReference type="OrthoDB" id="10382882at2759"/>
<keyword evidence="3" id="KW-1185">Reference proteome</keyword>
<keyword evidence="1" id="KW-1133">Transmembrane helix</keyword>
<dbReference type="STRING" id="4565.A0A3B6KLH3"/>
<protein>
    <submittedName>
        <fullName evidence="2">Uncharacterized protein</fullName>
    </submittedName>
</protein>
<dbReference type="Proteomes" id="UP000019116">
    <property type="component" value="Chromosome 5A"/>
</dbReference>
<dbReference type="Gramene" id="TraesROB_scaffold_032155_01G000100.1">
    <property type="protein sequence ID" value="TraesROB_scaffold_032155_01G000100.1"/>
    <property type="gene ID" value="TraesROB_scaffold_032155_01G000100"/>
</dbReference>
<dbReference type="Gramene" id="TraesWEE_scaffold_041016_01G000300.1">
    <property type="protein sequence ID" value="TraesWEE_scaffold_041016_01G000300.1"/>
    <property type="gene ID" value="TraesWEE_scaffold_041016_01G000300"/>
</dbReference>
<feature type="transmembrane region" description="Helical" evidence="1">
    <location>
        <begin position="38"/>
        <end position="60"/>
    </location>
</feature>